<evidence type="ECO:0000313" key="1">
    <source>
        <dbReference type="EMBL" id="HJH12017.1"/>
    </source>
</evidence>
<gene>
    <name evidence="1" type="ORF">K8V30_10100</name>
</gene>
<proteinExistence type="predicted"/>
<dbReference type="Proteomes" id="UP000700212">
    <property type="component" value="Unassembled WGS sequence"/>
</dbReference>
<sequence length="101" mass="11469">MRPAIICISAAQDAHALALHFGQLLNKPNKTIFERHLLLENIYELLSYYYHMDLYTLIDEAEQLSPQASSAAQNMMLIETTLYTTVLVSNLTQNTKLLNKA</sequence>
<evidence type="ECO:0000313" key="2">
    <source>
        <dbReference type="Proteomes" id="UP000700212"/>
    </source>
</evidence>
<accession>A0A921T5Z1</accession>
<name>A0A921T5Z1_9BACL</name>
<organism evidence="1 2">
    <name type="scientific">Metalysinibacillus jejuensis</name>
    <dbReference type="NCBI Taxonomy" id="914327"/>
    <lineage>
        <taxon>Bacteria</taxon>
        <taxon>Bacillati</taxon>
        <taxon>Bacillota</taxon>
        <taxon>Bacilli</taxon>
        <taxon>Bacillales</taxon>
        <taxon>Caryophanaceae</taxon>
        <taxon>Metalysinibacillus</taxon>
    </lineage>
</organism>
<dbReference type="AlphaFoldDB" id="A0A921T5Z1"/>
<reference evidence="1" key="1">
    <citation type="journal article" date="2021" name="PeerJ">
        <title>Extensive microbial diversity within the chicken gut microbiome revealed by metagenomics and culture.</title>
        <authorList>
            <person name="Gilroy R."/>
            <person name="Ravi A."/>
            <person name="Getino M."/>
            <person name="Pursley I."/>
            <person name="Horton D.L."/>
            <person name="Alikhan N.F."/>
            <person name="Baker D."/>
            <person name="Gharbi K."/>
            <person name="Hall N."/>
            <person name="Watson M."/>
            <person name="Adriaenssens E.M."/>
            <person name="Foster-Nyarko E."/>
            <person name="Jarju S."/>
            <person name="Secka A."/>
            <person name="Antonio M."/>
            <person name="Oren A."/>
            <person name="Chaudhuri R.R."/>
            <person name="La Ragione R."/>
            <person name="Hildebrand F."/>
            <person name="Pallen M.J."/>
        </authorList>
    </citation>
    <scope>NUCLEOTIDE SEQUENCE</scope>
    <source>
        <strain evidence="1">CHK160-4876</strain>
    </source>
</reference>
<protein>
    <submittedName>
        <fullName evidence="1">Uncharacterized protein</fullName>
    </submittedName>
</protein>
<dbReference type="EMBL" id="DYTV01000137">
    <property type="protein sequence ID" value="HJH12017.1"/>
    <property type="molecule type" value="Genomic_DNA"/>
</dbReference>
<reference evidence="1" key="2">
    <citation type="submission" date="2021-09" db="EMBL/GenBank/DDBJ databases">
        <authorList>
            <person name="Gilroy R."/>
        </authorList>
    </citation>
    <scope>NUCLEOTIDE SEQUENCE</scope>
    <source>
        <strain evidence="1">CHK160-4876</strain>
    </source>
</reference>
<comment type="caution">
    <text evidence="1">The sequence shown here is derived from an EMBL/GenBank/DDBJ whole genome shotgun (WGS) entry which is preliminary data.</text>
</comment>